<dbReference type="GO" id="GO:0016491">
    <property type="term" value="F:oxidoreductase activity"/>
    <property type="evidence" value="ECO:0007669"/>
    <property type="project" value="UniProtKB-KW"/>
</dbReference>
<dbReference type="SUPFAM" id="SSF51735">
    <property type="entry name" value="NAD(P)-binding Rossmann-fold domains"/>
    <property type="match status" value="1"/>
</dbReference>
<evidence type="ECO:0000313" key="5">
    <source>
        <dbReference type="Proteomes" id="UP000830729"/>
    </source>
</evidence>
<dbReference type="PANTHER" id="PTHR44169:SF6">
    <property type="entry name" value="NADPH-DEPENDENT 1-ACYLDIHYDROXYACETONE PHOSPHATE REDUCTASE"/>
    <property type="match status" value="1"/>
</dbReference>
<evidence type="ECO:0000256" key="2">
    <source>
        <dbReference type="ARBA" id="ARBA00023002"/>
    </source>
</evidence>
<dbReference type="PROSITE" id="PS00061">
    <property type="entry name" value="ADH_SHORT"/>
    <property type="match status" value="1"/>
</dbReference>
<comment type="similarity">
    <text evidence="1 3">Belongs to the short-chain dehydrogenases/reductases (SDR) family.</text>
</comment>
<organism evidence="4 5">
    <name type="scientific">Halorussus limi</name>
    <dbReference type="NCBI Taxonomy" id="2938695"/>
    <lineage>
        <taxon>Archaea</taxon>
        <taxon>Methanobacteriati</taxon>
        <taxon>Methanobacteriota</taxon>
        <taxon>Stenosarchaea group</taxon>
        <taxon>Halobacteria</taxon>
        <taxon>Halobacteriales</taxon>
        <taxon>Haladaptataceae</taxon>
        <taxon>Halorussus</taxon>
    </lineage>
</organism>
<dbReference type="Proteomes" id="UP000830729">
    <property type="component" value="Chromosome"/>
</dbReference>
<reference evidence="4 5" key="1">
    <citation type="submission" date="2022-04" db="EMBL/GenBank/DDBJ databases">
        <title>Diverse halophilic archaea isolated from saline environments.</title>
        <authorList>
            <person name="Cui H.-L."/>
        </authorList>
    </citation>
    <scope>NUCLEOTIDE SEQUENCE [LARGE SCALE GENOMIC DNA]</scope>
    <source>
        <strain evidence="4 5">XZYJT49</strain>
    </source>
</reference>
<dbReference type="KEGG" id="halx:M0R89_12185"/>
<dbReference type="AlphaFoldDB" id="A0A8U0HQF9"/>
<dbReference type="CDD" id="cd05374">
    <property type="entry name" value="17beta-HSD-like_SDR_c"/>
    <property type="match status" value="1"/>
</dbReference>
<evidence type="ECO:0000256" key="1">
    <source>
        <dbReference type="ARBA" id="ARBA00006484"/>
    </source>
</evidence>
<name>A0A8U0HQF9_9EURY</name>
<dbReference type="InterPro" id="IPR002347">
    <property type="entry name" value="SDR_fam"/>
</dbReference>
<dbReference type="InterPro" id="IPR036291">
    <property type="entry name" value="NAD(P)-bd_dom_sf"/>
</dbReference>
<sequence>MTETVLITGCSSGIGRETAHAFLEDGWEVYATARNPADVESLGDAGANIASLDVTDEDDAERVVERMIDEEGRVDCLVNNAGYAQLGPVEDVRVESVENQFEVNVFGPHRLVREVLPHMRQRQTGTIVNVSSVSGRLATPGMGIYNGSKFAMEGISDALRPEVSEYGIDVVLVEPGPVDTAFTERASDEIEGLERSDAYETLYSILDDTEAVGGSGPGAVHPREVAEAILDAANLSDPADRYPVGQVAKVAMLGRFVPAKLRDKFYRIALSLVAKNPLGD</sequence>
<proteinExistence type="inferred from homology"/>
<dbReference type="RefSeq" id="WP_248649358.1">
    <property type="nucleotide sequence ID" value="NZ_CP096659.1"/>
</dbReference>
<dbReference type="EMBL" id="CP096659">
    <property type="protein sequence ID" value="UPV73302.1"/>
    <property type="molecule type" value="Genomic_DNA"/>
</dbReference>
<dbReference type="Gene3D" id="3.40.50.720">
    <property type="entry name" value="NAD(P)-binding Rossmann-like Domain"/>
    <property type="match status" value="1"/>
</dbReference>
<protein>
    <submittedName>
        <fullName evidence="4">SDR family oxidoreductase</fullName>
    </submittedName>
</protein>
<keyword evidence="5" id="KW-1185">Reference proteome</keyword>
<evidence type="ECO:0000313" key="4">
    <source>
        <dbReference type="EMBL" id="UPV73302.1"/>
    </source>
</evidence>
<gene>
    <name evidence="4" type="ORF">M0R89_12185</name>
</gene>
<keyword evidence="2" id="KW-0560">Oxidoreductase</keyword>
<dbReference type="PANTHER" id="PTHR44169">
    <property type="entry name" value="NADPH-DEPENDENT 1-ACYLDIHYDROXYACETONE PHOSPHATE REDUCTASE"/>
    <property type="match status" value="1"/>
</dbReference>
<dbReference type="InterPro" id="IPR020904">
    <property type="entry name" value="Sc_DH/Rdtase_CS"/>
</dbReference>
<evidence type="ECO:0000256" key="3">
    <source>
        <dbReference type="RuleBase" id="RU000363"/>
    </source>
</evidence>
<accession>A0A8U0HQF9</accession>
<dbReference type="GeneID" id="72185970"/>
<dbReference type="PRINTS" id="PR00081">
    <property type="entry name" value="GDHRDH"/>
</dbReference>
<dbReference type="PRINTS" id="PR00080">
    <property type="entry name" value="SDRFAMILY"/>
</dbReference>
<dbReference type="Pfam" id="PF00106">
    <property type="entry name" value="adh_short"/>
    <property type="match status" value="1"/>
</dbReference>